<keyword evidence="6" id="KW-1133">Transmembrane helix</keyword>
<evidence type="ECO:0000259" key="9">
    <source>
        <dbReference type="PROSITE" id="PS50268"/>
    </source>
</evidence>
<dbReference type="InterPro" id="IPR002126">
    <property type="entry name" value="Cadherin-like_dom"/>
</dbReference>
<dbReference type="GO" id="GO:0008013">
    <property type="term" value="F:beta-catenin binding"/>
    <property type="evidence" value="ECO:0007669"/>
    <property type="project" value="TreeGrafter"/>
</dbReference>
<dbReference type="GO" id="GO:0044331">
    <property type="term" value="P:cell-cell adhesion mediated by cadherin"/>
    <property type="evidence" value="ECO:0007669"/>
    <property type="project" value="TreeGrafter"/>
</dbReference>
<reference evidence="12" key="1">
    <citation type="submission" date="2018-12" db="EMBL/GenBank/DDBJ databases">
        <authorList>
            <person name="Yazar S."/>
        </authorList>
    </citation>
    <scope>NUCLEOTIDE SEQUENCE [LARGE SCALE GENOMIC DNA]</scope>
</reference>
<protein>
    <recommendedName>
        <fullName evidence="9">Cadherin domain-containing protein</fullName>
    </recommendedName>
</protein>
<dbReference type="PROSITE" id="PS50268">
    <property type="entry name" value="CADHERIN_2"/>
    <property type="match status" value="2"/>
</dbReference>
<keyword evidence="12" id="KW-1185">Reference proteome</keyword>
<dbReference type="GO" id="GO:0005912">
    <property type="term" value="C:adherens junction"/>
    <property type="evidence" value="ECO:0007669"/>
    <property type="project" value="TreeGrafter"/>
</dbReference>
<keyword evidence="7" id="KW-0472">Membrane</keyword>
<dbReference type="Proteomes" id="UP000314987">
    <property type="component" value="Unassembled WGS sequence"/>
</dbReference>
<feature type="domain" description="Cadherin" evidence="9">
    <location>
        <begin position="16"/>
        <end position="121"/>
    </location>
</feature>
<dbReference type="GO" id="GO:0016477">
    <property type="term" value="P:cell migration"/>
    <property type="evidence" value="ECO:0007669"/>
    <property type="project" value="TreeGrafter"/>
</dbReference>
<keyword evidence="2" id="KW-0812">Transmembrane</keyword>
<reference evidence="10" key="2">
    <citation type="submission" date="2025-05" db="UniProtKB">
        <authorList>
            <consortium name="Ensembl"/>
        </authorList>
    </citation>
    <scope>IDENTIFICATION</scope>
</reference>
<evidence type="ECO:0000256" key="7">
    <source>
        <dbReference type="ARBA" id="ARBA00023136"/>
    </source>
</evidence>
<evidence type="ECO:0000256" key="8">
    <source>
        <dbReference type="PROSITE-ProRule" id="PRU00043"/>
    </source>
</evidence>
<dbReference type="Ensembl" id="ENSVURT00010015607.1">
    <property type="protein sequence ID" value="ENSVURP00010013710.1"/>
    <property type="gene ID" value="ENSVURG00010010452.1"/>
</dbReference>
<dbReference type="GO" id="GO:0007156">
    <property type="term" value="P:homophilic cell adhesion via plasma membrane adhesion molecules"/>
    <property type="evidence" value="ECO:0007669"/>
    <property type="project" value="InterPro"/>
</dbReference>
<evidence type="ECO:0000313" key="11">
    <source>
        <dbReference type="Ensembl" id="ENSVURP00010013710.1"/>
    </source>
</evidence>
<dbReference type="SMART" id="SM00112">
    <property type="entry name" value="CA"/>
    <property type="match status" value="2"/>
</dbReference>
<dbReference type="PRINTS" id="PR00205">
    <property type="entry name" value="CADHERIN"/>
</dbReference>
<dbReference type="GO" id="GO:0045296">
    <property type="term" value="F:cadherin binding"/>
    <property type="evidence" value="ECO:0007669"/>
    <property type="project" value="TreeGrafter"/>
</dbReference>
<name>A0A4X2KKN3_VOMUR</name>
<dbReference type="PROSITE" id="PS00232">
    <property type="entry name" value="CADHERIN_1"/>
    <property type="match status" value="1"/>
</dbReference>
<dbReference type="GO" id="GO:0016339">
    <property type="term" value="P:calcium-dependent cell-cell adhesion via plasma membrane cell adhesion molecules"/>
    <property type="evidence" value="ECO:0007669"/>
    <property type="project" value="TreeGrafter"/>
</dbReference>
<dbReference type="Gene3D" id="2.60.40.60">
    <property type="entry name" value="Cadherins"/>
    <property type="match status" value="2"/>
</dbReference>
<evidence type="ECO:0000256" key="2">
    <source>
        <dbReference type="ARBA" id="ARBA00022692"/>
    </source>
</evidence>
<dbReference type="GO" id="GO:0005509">
    <property type="term" value="F:calcium ion binding"/>
    <property type="evidence" value="ECO:0007669"/>
    <property type="project" value="UniProtKB-UniRule"/>
</dbReference>
<dbReference type="GO" id="GO:0000902">
    <property type="term" value="P:cell morphogenesis"/>
    <property type="evidence" value="ECO:0007669"/>
    <property type="project" value="TreeGrafter"/>
</dbReference>
<dbReference type="SUPFAM" id="SSF49313">
    <property type="entry name" value="Cadherin-like"/>
    <property type="match status" value="2"/>
</dbReference>
<evidence type="ECO:0000256" key="4">
    <source>
        <dbReference type="ARBA" id="ARBA00022737"/>
    </source>
</evidence>
<dbReference type="PANTHER" id="PTHR24027:SF422">
    <property type="entry name" value="CADHERIN DOMAIN-CONTAINING PROTEIN"/>
    <property type="match status" value="1"/>
</dbReference>
<evidence type="ECO:0000313" key="12">
    <source>
        <dbReference type="Proteomes" id="UP000314987"/>
    </source>
</evidence>
<feature type="domain" description="Cadherin" evidence="9">
    <location>
        <begin position="122"/>
        <end position="241"/>
    </location>
</feature>
<dbReference type="CDD" id="cd11304">
    <property type="entry name" value="Cadherin_repeat"/>
    <property type="match status" value="2"/>
</dbReference>
<dbReference type="InterPro" id="IPR039808">
    <property type="entry name" value="Cadherin"/>
</dbReference>
<dbReference type="GO" id="GO:0034332">
    <property type="term" value="P:adherens junction organization"/>
    <property type="evidence" value="ECO:0007669"/>
    <property type="project" value="TreeGrafter"/>
</dbReference>
<keyword evidence="3" id="KW-0732">Signal</keyword>
<proteinExistence type="predicted"/>
<dbReference type="PANTHER" id="PTHR24027">
    <property type="entry name" value="CADHERIN-23"/>
    <property type="match status" value="1"/>
</dbReference>
<dbReference type="GO" id="GO:0007043">
    <property type="term" value="P:cell-cell junction assembly"/>
    <property type="evidence" value="ECO:0007669"/>
    <property type="project" value="TreeGrafter"/>
</dbReference>
<dbReference type="Ensembl" id="ENSVURT00010014378.1">
    <property type="protein sequence ID" value="ENSVURP00010012634.1"/>
    <property type="gene ID" value="ENSVURG00010009656.1"/>
</dbReference>
<dbReference type="InterPro" id="IPR020894">
    <property type="entry name" value="Cadherin_CS"/>
</dbReference>
<dbReference type="AlphaFoldDB" id="A0A4X2KKN3"/>
<evidence type="ECO:0000256" key="5">
    <source>
        <dbReference type="ARBA" id="ARBA00022837"/>
    </source>
</evidence>
<evidence type="ECO:0000313" key="10">
    <source>
        <dbReference type="Ensembl" id="ENSVURP00010012634.1"/>
    </source>
</evidence>
<sequence>NVTSWIEATSVSRPAVTSELHVEVPENYAGNFPLYLKKLKLPPVHSEGPTVVHVADDEVTEGLFGVESDSGFLFVTRPLDREEQAQYTLQVTITAEDGSLLWGPQSLIVHVKDVNDHVPEFTKAEYTETLSQGTHADIPFFYLSAIDGDEPGTANSDLRYHILSQTPAQPSLDMFQLEARTGGLALTEKGSSGLDPTTVSHYQLLVQVKDLGDQASGHRTMATPMVLYVDGSSMILQLDYFTQGQWFCDSIVLCYLYGSRVYDEFSHYHFHYHQTSPLTPHKGG</sequence>
<dbReference type="InterPro" id="IPR015919">
    <property type="entry name" value="Cadherin-like_sf"/>
</dbReference>
<comment type="subcellular location">
    <subcellularLocation>
        <location evidence="1">Membrane</location>
        <topology evidence="1">Single-pass membrane protein</topology>
    </subcellularLocation>
</comment>
<keyword evidence="5 8" id="KW-0106">Calcium</keyword>
<gene>
    <name evidence="10" type="primary">LOC114027954</name>
    <name evidence="11" type="synonym">LOC114027953</name>
</gene>
<evidence type="ECO:0000256" key="3">
    <source>
        <dbReference type="ARBA" id="ARBA00022729"/>
    </source>
</evidence>
<dbReference type="GO" id="GO:0016342">
    <property type="term" value="C:catenin complex"/>
    <property type="evidence" value="ECO:0007669"/>
    <property type="project" value="TreeGrafter"/>
</dbReference>
<keyword evidence="4" id="KW-0677">Repeat</keyword>
<dbReference type="GeneTree" id="ENSGT00940000161650"/>
<dbReference type="Pfam" id="PF00028">
    <property type="entry name" value="Cadherin"/>
    <property type="match status" value="1"/>
</dbReference>
<organism evidence="10 12">
    <name type="scientific">Vombatus ursinus</name>
    <name type="common">Common wombat</name>
    <dbReference type="NCBI Taxonomy" id="29139"/>
    <lineage>
        <taxon>Eukaryota</taxon>
        <taxon>Metazoa</taxon>
        <taxon>Chordata</taxon>
        <taxon>Craniata</taxon>
        <taxon>Vertebrata</taxon>
        <taxon>Euteleostomi</taxon>
        <taxon>Mammalia</taxon>
        <taxon>Metatheria</taxon>
        <taxon>Diprotodontia</taxon>
        <taxon>Vombatidae</taxon>
        <taxon>Vombatus</taxon>
    </lineage>
</organism>
<accession>A0A4X2KKN3</accession>
<evidence type="ECO:0000256" key="1">
    <source>
        <dbReference type="ARBA" id="ARBA00004167"/>
    </source>
</evidence>
<evidence type="ECO:0000256" key="6">
    <source>
        <dbReference type="ARBA" id="ARBA00022989"/>
    </source>
</evidence>